<comment type="caution">
    <text evidence="2">The sequence shown here is derived from an EMBL/GenBank/DDBJ whole genome shotgun (WGS) entry which is preliminary data.</text>
</comment>
<accession>A0A5B7E540</accession>
<organism evidence="2 3">
    <name type="scientific">Portunus trituberculatus</name>
    <name type="common">Swimming crab</name>
    <name type="synonym">Neptunus trituberculatus</name>
    <dbReference type="NCBI Taxonomy" id="210409"/>
    <lineage>
        <taxon>Eukaryota</taxon>
        <taxon>Metazoa</taxon>
        <taxon>Ecdysozoa</taxon>
        <taxon>Arthropoda</taxon>
        <taxon>Crustacea</taxon>
        <taxon>Multicrustacea</taxon>
        <taxon>Malacostraca</taxon>
        <taxon>Eumalacostraca</taxon>
        <taxon>Eucarida</taxon>
        <taxon>Decapoda</taxon>
        <taxon>Pleocyemata</taxon>
        <taxon>Brachyura</taxon>
        <taxon>Eubrachyura</taxon>
        <taxon>Portunoidea</taxon>
        <taxon>Portunidae</taxon>
        <taxon>Portuninae</taxon>
        <taxon>Portunus</taxon>
    </lineage>
</organism>
<dbReference type="SUPFAM" id="SSF81296">
    <property type="entry name" value="E set domains"/>
    <property type="match status" value="1"/>
</dbReference>
<reference evidence="2 3" key="1">
    <citation type="submission" date="2019-05" db="EMBL/GenBank/DDBJ databases">
        <title>Another draft genome of Portunus trituberculatus and its Hox gene families provides insights of decapod evolution.</title>
        <authorList>
            <person name="Jeong J.-H."/>
            <person name="Song I."/>
            <person name="Kim S."/>
            <person name="Choi T."/>
            <person name="Kim D."/>
            <person name="Ryu S."/>
            <person name="Kim W."/>
        </authorList>
    </citation>
    <scope>NUCLEOTIDE SEQUENCE [LARGE SCALE GENOMIC DNA]</scope>
    <source>
        <tissue evidence="2">Muscle</tissue>
    </source>
</reference>
<sequence length="94" mass="10080">MTCLSRGPVSCRVRLDRGGYVPGETISVWARVQNQSKVTIKKTRACLTEAPGMLAGRSEVGAANTSHSGGRVFPPPATAAAPFKTRCHFKFQDC</sequence>
<dbReference type="Pfam" id="PF02752">
    <property type="entry name" value="Arrestin_C"/>
    <property type="match status" value="1"/>
</dbReference>
<proteinExistence type="predicted"/>
<dbReference type="Proteomes" id="UP000324222">
    <property type="component" value="Unassembled WGS sequence"/>
</dbReference>
<dbReference type="OrthoDB" id="2333384at2759"/>
<protein>
    <recommendedName>
        <fullName evidence="1">Arrestin C-terminal-like domain-containing protein</fullName>
    </recommendedName>
</protein>
<dbReference type="InterPro" id="IPR014752">
    <property type="entry name" value="Arrestin-like_C"/>
</dbReference>
<dbReference type="InterPro" id="IPR011022">
    <property type="entry name" value="Arrestin_C-like"/>
</dbReference>
<dbReference type="EMBL" id="VSRR010002015">
    <property type="protein sequence ID" value="MPC29101.1"/>
    <property type="molecule type" value="Genomic_DNA"/>
</dbReference>
<dbReference type="AlphaFoldDB" id="A0A5B7E540"/>
<gene>
    <name evidence="2" type="ORF">E2C01_022319</name>
</gene>
<keyword evidence="3" id="KW-1185">Reference proteome</keyword>
<feature type="domain" description="Arrestin C-terminal-like" evidence="1">
    <location>
        <begin position="5"/>
        <end position="50"/>
    </location>
</feature>
<name>A0A5B7E540_PORTR</name>
<evidence type="ECO:0000313" key="2">
    <source>
        <dbReference type="EMBL" id="MPC29101.1"/>
    </source>
</evidence>
<dbReference type="Gene3D" id="2.60.40.640">
    <property type="match status" value="1"/>
</dbReference>
<evidence type="ECO:0000259" key="1">
    <source>
        <dbReference type="Pfam" id="PF02752"/>
    </source>
</evidence>
<dbReference type="InterPro" id="IPR014756">
    <property type="entry name" value="Ig_E-set"/>
</dbReference>
<evidence type="ECO:0000313" key="3">
    <source>
        <dbReference type="Proteomes" id="UP000324222"/>
    </source>
</evidence>